<dbReference type="PANTHER" id="PTHR43784:SF2">
    <property type="entry name" value="GDSL-LIKE LIPASE_ACYLHYDROLASE, PUTATIVE (AFU_ORTHOLOGUE AFUA_2G00820)-RELATED"/>
    <property type="match status" value="1"/>
</dbReference>
<dbReference type="InterPro" id="IPR036514">
    <property type="entry name" value="SGNH_hydro_sf"/>
</dbReference>
<dbReference type="GeneID" id="93862242"/>
<dbReference type="InterPro" id="IPR013830">
    <property type="entry name" value="SGNH_hydro"/>
</dbReference>
<dbReference type="EMBL" id="AP017895">
    <property type="protein sequence ID" value="BAV89094.1"/>
    <property type="molecule type" value="Genomic_DNA"/>
</dbReference>
<accession>A0A2Z5R3A0</accession>
<evidence type="ECO:0000313" key="2">
    <source>
        <dbReference type="EMBL" id="BAV89094.1"/>
    </source>
</evidence>
<evidence type="ECO:0000259" key="1">
    <source>
        <dbReference type="Pfam" id="PF13472"/>
    </source>
</evidence>
<dbReference type="Gene3D" id="3.40.50.1110">
    <property type="entry name" value="SGNH hydrolase"/>
    <property type="match status" value="1"/>
</dbReference>
<feature type="domain" description="SGNH hydrolase-type esterase" evidence="1">
    <location>
        <begin position="19"/>
        <end position="192"/>
    </location>
</feature>
<evidence type="ECO:0000313" key="3">
    <source>
        <dbReference type="Proteomes" id="UP000250241"/>
    </source>
</evidence>
<protein>
    <submittedName>
        <fullName evidence="2">Lipolytic enzyme</fullName>
    </submittedName>
</protein>
<organism evidence="2 3">
    <name type="scientific">Rothia aeria</name>
    <dbReference type="NCBI Taxonomy" id="172042"/>
    <lineage>
        <taxon>Bacteria</taxon>
        <taxon>Bacillati</taxon>
        <taxon>Actinomycetota</taxon>
        <taxon>Actinomycetes</taxon>
        <taxon>Micrococcales</taxon>
        <taxon>Micrococcaceae</taxon>
        <taxon>Rothia</taxon>
    </lineage>
</organism>
<dbReference type="CDD" id="cd01832">
    <property type="entry name" value="SGNH_hydrolase_like_1"/>
    <property type="match status" value="1"/>
</dbReference>
<sequence>MLHLDENARLNGEPVRYVALGDSFTEGVGDIDESRPNQVRGWADRVADAIGARDAQAQYANLAIRGYLMDQIMDEQLAPALELKPNLVSIYGGGNDIIRPKVDIDALVQRMDDAFALLRAEGIEVFTMTGLDFLGEGPFARTRPRTALYNELIREVAENRGVHIVDYWRMRDFVDWRLWAPDKLHMNEYGHQKFAARVLSLLGLEGAVPEPQLPPVVELSRREELEQSARWVWEHALPWVGRRIRGTSSGDGLQPKYAAFRPALFEPSARALGSGVGVPAGKHVVSAA</sequence>
<dbReference type="RefSeq" id="WP_023134305.1">
    <property type="nucleotide sequence ID" value="NZ_CP068102.1"/>
</dbReference>
<dbReference type="Proteomes" id="UP000250241">
    <property type="component" value="Chromosome"/>
</dbReference>
<gene>
    <name evidence="2" type="ORF">RA11412_2795</name>
</gene>
<keyword evidence="3" id="KW-1185">Reference proteome</keyword>
<proteinExistence type="predicted"/>
<dbReference type="Pfam" id="PF13472">
    <property type="entry name" value="Lipase_GDSL_2"/>
    <property type="match status" value="1"/>
</dbReference>
<dbReference type="SUPFAM" id="SSF52266">
    <property type="entry name" value="SGNH hydrolase"/>
    <property type="match status" value="1"/>
</dbReference>
<dbReference type="InterPro" id="IPR053140">
    <property type="entry name" value="GDSL_Rv0518-like"/>
</dbReference>
<dbReference type="KEGG" id="raj:RA11412_2795"/>
<reference evidence="2 3" key="1">
    <citation type="submission" date="2016-10" db="EMBL/GenBank/DDBJ databases">
        <title>Genome sequence of Rothia aeria strain JCM11412.</title>
        <authorList>
            <person name="Nambu T."/>
        </authorList>
    </citation>
    <scope>NUCLEOTIDE SEQUENCE [LARGE SCALE GENOMIC DNA]</scope>
    <source>
        <strain evidence="2 3">JCM 11412</strain>
    </source>
</reference>
<dbReference type="AlphaFoldDB" id="A0A2Z5R3A0"/>
<dbReference type="PANTHER" id="PTHR43784">
    <property type="entry name" value="GDSL-LIKE LIPASE/ACYLHYDROLASE, PUTATIVE (AFU_ORTHOLOGUE AFUA_2G00820)-RELATED"/>
    <property type="match status" value="1"/>
</dbReference>
<name>A0A2Z5R3A0_9MICC</name>